<dbReference type="Proteomes" id="UP000199119">
    <property type="component" value="Unassembled WGS sequence"/>
</dbReference>
<accession>A0A1I2HNL1</accession>
<gene>
    <name evidence="3" type="ORF">SAMN04489711_1248</name>
</gene>
<keyword evidence="1" id="KW-0472">Membrane</keyword>
<dbReference type="InterPro" id="IPR050640">
    <property type="entry name" value="Bact_2-comp_sensor_kinase"/>
</dbReference>
<dbReference type="GO" id="GO:0016020">
    <property type="term" value="C:membrane"/>
    <property type="evidence" value="ECO:0007669"/>
    <property type="project" value="InterPro"/>
</dbReference>
<dbReference type="RefSeq" id="WP_092942179.1">
    <property type="nucleotide sequence ID" value="NZ_FONX01000024.1"/>
</dbReference>
<dbReference type="GO" id="GO:0000155">
    <property type="term" value="F:phosphorelay sensor kinase activity"/>
    <property type="evidence" value="ECO:0007669"/>
    <property type="project" value="InterPro"/>
</dbReference>
<dbReference type="EMBL" id="FONX01000024">
    <property type="protein sequence ID" value="SFF29961.1"/>
    <property type="molecule type" value="Genomic_DNA"/>
</dbReference>
<keyword evidence="1" id="KW-0812">Transmembrane</keyword>
<name>A0A1I2HNL1_9BURK</name>
<dbReference type="OrthoDB" id="2514702at2"/>
<organism evidence="3 4">
    <name type="scientific">Paracidovorax wautersii</name>
    <dbReference type="NCBI Taxonomy" id="1177982"/>
    <lineage>
        <taxon>Bacteria</taxon>
        <taxon>Pseudomonadati</taxon>
        <taxon>Pseudomonadota</taxon>
        <taxon>Betaproteobacteria</taxon>
        <taxon>Burkholderiales</taxon>
        <taxon>Comamonadaceae</taxon>
        <taxon>Paracidovorax</taxon>
    </lineage>
</organism>
<keyword evidence="1" id="KW-1133">Transmembrane helix</keyword>
<dbReference type="Pfam" id="PF06580">
    <property type="entry name" value="His_kinase"/>
    <property type="match status" value="1"/>
</dbReference>
<evidence type="ECO:0000259" key="2">
    <source>
        <dbReference type="SMART" id="SM00387"/>
    </source>
</evidence>
<dbReference type="Gene3D" id="3.30.565.10">
    <property type="entry name" value="Histidine kinase-like ATPase, C-terminal domain"/>
    <property type="match status" value="1"/>
</dbReference>
<proteinExistence type="predicted"/>
<sequence length="374" mass="39967">MSHRVLHDLIRHGLLVAAFSIAIATSLTLAGNGRLDDNLAHALGIGFFSWISIDLGRLWFSRHQDTPWPQGWHGFKGWLVVAAGSAFGYCTGMALGNWYSGLPLQLASFTSPFALSSSLVITVVASVVISFFFYSQGKSRFLTASVAQAQRDAAEARLALLQSQLEPHMLFNTLANLRVLVASDPERAQAMLDHLIDYLRATLGASRATRHPLADEFARINDYLALMAVRMGPRLAFTLDLPADLQAAPVPPLLLQPLVENAIRHGLEPTLAGGHITVRARRLPATPAEPERLELTVEDDGAGLPPGGAPPAAPQGASRFGLVQVRERLATLHGAQATLELIASSPGVTCARAVFPLDSTSASIPTPPCQPPAP</sequence>
<feature type="domain" description="Histidine kinase/HSP90-like ATPase" evidence="2">
    <location>
        <begin position="250"/>
        <end position="359"/>
    </location>
</feature>
<dbReference type="InterPro" id="IPR010559">
    <property type="entry name" value="Sig_transdc_His_kin_internal"/>
</dbReference>
<dbReference type="Pfam" id="PF02518">
    <property type="entry name" value="HATPase_c"/>
    <property type="match status" value="1"/>
</dbReference>
<feature type="transmembrane region" description="Helical" evidence="1">
    <location>
        <begin position="39"/>
        <end position="56"/>
    </location>
</feature>
<dbReference type="PANTHER" id="PTHR34220">
    <property type="entry name" value="SENSOR HISTIDINE KINASE YPDA"/>
    <property type="match status" value="1"/>
</dbReference>
<feature type="transmembrane region" description="Helical" evidence="1">
    <location>
        <begin position="111"/>
        <end position="134"/>
    </location>
</feature>
<dbReference type="SMART" id="SM00387">
    <property type="entry name" value="HATPase_c"/>
    <property type="match status" value="1"/>
</dbReference>
<protein>
    <submittedName>
        <fullName evidence="3">Histidine kinase-, DNA gyrase B-, and HSP90-like ATPase</fullName>
    </submittedName>
</protein>
<evidence type="ECO:0000256" key="1">
    <source>
        <dbReference type="SAM" id="Phobius"/>
    </source>
</evidence>
<dbReference type="SUPFAM" id="SSF55874">
    <property type="entry name" value="ATPase domain of HSP90 chaperone/DNA topoisomerase II/histidine kinase"/>
    <property type="match status" value="1"/>
</dbReference>
<dbReference type="PANTHER" id="PTHR34220:SF9">
    <property type="entry name" value="SIGNAL TRANSDUCTION HISTIDINE KINASE INTERNAL REGION DOMAIN-CONTAINING PROTEIN"/>
    <property type="match status" value="1"/>
</dbReference>
<keyword evidence="3" id="KW-0418">Kinase</keyword>
<feature type="transmembrane region" description="Helical" evidence="1">
    <location>
        <begin position="12"/>
        <end position="33"/>
    </location>
</feature>
<dbReference type="STRING" id="1177982.SAMN04489711_1248"/>
<evidence type="ECO:0000313" key="3">
    <source>
        <dbReference type="EMBL" id="SFF29961.1"/>
    </source>
</evidence>
<feature type="transmembrane region" description="Helical" evidence="1">
    <location>
        <begin position="77"/>
        <end position="99"/>
    </location>
</feature>
<keyword evidence="4" id="KW-1185">Reference proteome</keyword>
<evidence type="ECO:0000313" key="4">
    <source>
        <dbReference type="Proteomes" id="UP000199119"/>
    </source>
</evidence>
<dbReference type="InterPro" id="IPR003594">
    <property type="entry name" value="HATPase_dom"/>
</dbReference>
<dbReference type="InterPro" id="IPR036890">
    <property type="entry name" value="HATPase_C_sf"/>
</dbReference>
<keyword evidence="3" id="KW-0808">Transferase</keyword>
<dbReference type="AlphaFoldDB" id="A0A1I2HNL1"/>
<reference evidence="4" key="1">
    <citation type="submission" date="2016-10" db="EMBL/GenBank/DDBJ databases">
        <authorList>
            <person name="Varghese N."/>
            <person name="Submissions S."/>
        </authorList>
    </citation>
    <scope>NUCLEOTIDE SEQUENCE [LARGE SCALE GENOMIC DNA]</scope>
    <source>
        <strain evidence="4">DSM 27981</strain>
    </source>
</reference>